<dbReference type="GO" id="GO:0005826">
    <property type="term" value="C:actomyosin contractile ring"/>
    <property type="evidence" value="ECO:0007669"/>
    <property type="project" value="TreeGrafter"/>
</dbReference>
<accession>A0A8C4QAJ6</accession>
<dbReference type="InterPro" id="IPR051364">
    <property type="entry name" value="Cytokinesis/Rho-signaling"/>
</dbReference>
<proteinExistence type="predicted"/>
<reference evidence="2" key="1">
    <citation type="submission" date="2025-08" db="UniProtKB">
        <authorList>
            <consortium name="Ensembl"/>
        </authorList>
    </citation>
    <scope>IDENTIFICATION</scope>
</reference>
<dbReference type="GO" id="GO:0000915">
    <property type="term" value="P:actomyosin contractile ring assembly"/>
    <property type="evidence" value="ECO:0007669"/>
    <property type="project" value="TreeGrafter"/>
</dbReference>
<name>A0A8C4QAJ6_EPTBU</name>
<dbReference type="Pfam" id="PF08174">
    <property type="entry name" value="Anillin"/>
    <property type="match status" value="1"/>
</dbReference>
<evidence type="ECO:0000313" key="2">
    <source>
        <dbReference type="Ensembl" id="ENSEBUP00000012577.1"/>
    </source>
</evidence>
<evidence type="ECO:0000259" key="1">
    <source>
        <dbReference type="Pfam" id="PF08174"/>
    </source>
</evidence>
<dbReference type="PANTHER" id="PTHR21538:SF24">
    <property type="entry name" value="PH DOMAIN-CONTAINING PROTEIN"/>
    <property type="match status" value="1"/>
</dbReference>
<dbReference type="GO" id="GO:0000281">
    <property type="term" value="P:mitotic cytokinesis"/>
    <property type="evidence" value="ECO:0007669"/>
    <property type="project" value="TreeGrafter"/>
</dbReference>
<dbReference type="PANTHER" id="PTHR21538">
    <property type="entry name" value="ANILLIN/RHOTEKIN RTKN"/>
    <property type="match status" value="1"/>
</dbReference>
<protein>
    <recommendedName>
        <fullName evidence="1">Anillin homology domain-containing protein</fullName>
    </recommendedName>
</protein>
<organism evidence="2 3">
    <name type="scientific">Eptatretus burgeri</name>
    <name type="common">Inshore hagfish</name>
    <dbReference type="NCBI Taxonomy" id="7764"/>
    <lineage>
        <taxon>Eukaryota</taxon>
        <taxon>Metazoa</taxon>
        <taxon>Chordata</taxon>
        <taxon>Craniata</taxon>
        <taxon>Vertebrata</taxon>
        <taxon>Cyclostomata</taxon>
        <taxon>Myxini</taxon>
        <taxon>Myxiniformes</taxon>
        <taxon>Myxinidae</taxon>
        <taxon>Eptatretinae</taxon>
        <taxon>Eptatretus</taxon>
    </lineage>
</organism>
<sequence length="250" mass="26840">MAGWYSNGNKEAFSGKGRICGVTPGQGALRMELRRGGARQSLLDALEPDPGGEELVVRALRVRAGAQRLAAVSSRGEQAVAAVAVAQAAEGRARAGLARLEAQRQECVRNLLRSGDDGVKTEKHLKPCSGQVSISDITVSLRWAEAKEFTKNGQGCKMAMFCLLELGNEVQETTTVFTHPGCSHLCFCDPPISFYDAPPSFSLHMSVFCCIVPPDSVANGFGERASGRKVKTTEKAATLVENWENLPPFD</sequence>
<dbReference type="Proteomes" id="UP000694388">
    <property type="component" value="Unplaced"/>
</dbReference>
<reference evidence="2" key="2">
    <citation type="submission" date="2025-09" db="UniProtKB">
        <authorList>
            <consortium name="Ensembl"/>
        </authorList>
    </citation>
    <scope>IDENTIFICATION</scope>
</reference>
<dbReference type="AlphaFoldDB" id="A0A8C4QAJ6"/>
<dbReference type="Ensembl" id="ENSEBUT00000013153.1">
    <property type="protein sequence ID" value="ENSEBUP00000012577.1"/>
    <property type="gene ID" value="ENSEBUG00000007991.1"/>
</dbReference>
<evidence type="ECO:0000313" key="3">
    <source>
        <dbReference type="Proteomes" id="UP000694388"/>
    </source>
</evidence>
<keyword evidence="3" id="KW-1185">Reference proteome</keyword>
<dbReference type="GO" id="GO:0031106">
    <property type="term" value="P:septin ring organization"/>
    <property type="evidence" value="ECO:0007669"/>
    <property type="project" value="TreeGrafter"/>
</dbReference>
<feature type="domain" description="Anillin homology" evidence="1">
    <location>
        <begin position="128"/>
        <end position="234"/>
    </location>
</feature>
<dbReference type="InterPro" id="IPR012966">
    <property type="entry name" value="AHD"/>
</dbReference>